<dbReference type="GO" id="GO:0046872">
    <property type="term" value="F:metal ion binding"/>
    <property type="evidence" value="ECO:0007669"/>
    <property type="project" value="UniProtKB-KW"/>
</dbReference>
<evidence type="ECO:0000313" key="7">
    <source>
        <dbReference type="Proteomes" id="UP000198510"/>
    </source>
</evidence>
<dbReference type="InterPro" id="IPR009050">
    <property type="entry name" value="Globin-like_sf"/>
</dbReference>
<feature type="binding site" description="distal binding residue" evidence="5">
    <location>
        <position position="45"/>
    </location>
    <ligand>
        <name>heme</name>
        <dbReference type="ChEBI" id="CHEBI:30413"/>
    </ligand>
    <ligandPart>
        <name>Fe</name>
        <dbReference type="ChEBI" id="CHEBI:18248"/>
    </ligandPart>
</feature>
<organism evidence="6 7">
    <name type="scientific">Catalinimonas alkaloidigena</name>
    <dbReference type="NCBI Taxonomy" id="1075417"/>
    <lineage>
        <taxon>Bacteria</taxon>
        <taxon>Pseudomonadati</taxon>
        <taxon>Bacteroidota</taxon>
        <taxon>Cytophagia</taxon>
        <taxon>Cytophagales</taxon>
        <taxon>Catalimonadaceae</taxon>
        <taxon>Catalinimonas</taxon>
    </lineage>
</organism>
<dbReference type="GO" id="GO:0019825">
    <property type="term" value="F:oxygen binding"/>
    <property type="evidence" value="ECO:0007669"/>
    <property type="project" value="InterPro"/>
</dbReference>
<dbReference type="InterPro" id="IPR012292">
    <property type="entry name" value="Globin/Proto"/>
</dbReference>
<dbReference type="InterPro" id="IPR001486">
    <property type="entry name" value="Hemoglobin_trunc"/>
</dbReference>
<keyword evidence="2 5" id="KW-0349">Heme</keyword>
<evidence type="ECO:0000256" key="1">
    <source>
        <dbReference type="ARBA" id="ARBA00022448"/>
    </source>
</evidence>
<dbReference type="CDD" id="cd08916">
    <property type="entry name" value="TrHb3_P"/>
    <property type="match status" value="1"/>
</dbReference>
<dbReference type="OrthoDB" id="25954at2"/>
<evidence type="ECO:0000256" key="5">
    <source>
        <dbReference type="PIRSR" id="PIRSR601486-1"/>
    </source>
</evidence>
<dbReference type="EMBL" id="FNFO01000011">
    <property type="protein sequence ID" value="SDM24895.1"/>
    <property type="molecule type" value="Genomic_DNA"/>
</dbReference>
<proteinExistence type="predicted"/>
<dbReference type="GO" id="GO:0020037">
    <property type="term" value="F:heme binding"/>
    <property type="evidence" value="ECO:0007669"/>
    <property type="project" value="InterPro"/>
</dbReference>
<dbReference type="STRING" id="1075417.SAMN05421823_111218"/>
<dbReference type="RefSeq" id="WP_089686867.1">
    <property type="nucleotide sequence ID" value="NZ_FNFO01000011.1"/>
</dbReference>
<gene>
    <name evidence="6" type="ORF">SAMN05421823_111218</name>
</gene>
<accession>A0A1G9RR00</accession>
<protein>
    <submittedName>
        <fullName evidence="6">Hemoglobin</fullName>
    </submittedName>
</protein>
<dbReference type="Proteomes" id="UP000198510">
    <property type="component" value="Unassembled WGS sequence"/>
</dbReference>
<reference evidence="6 7" key="1">
    <citation type="submission" date="2016-10" db="EMBL/GenBank/DDBJ databases">
        <authorList>
            <person name="de Groot N.N."/>
        </authorList>
    </citation>
    <scope>NUCLEOTIDE SEQUENCE [LARGE SCALE GENOMIC DNA]</scope>
    <source>
        <strain evidence="6 7">DSM 25186</strain>
    </source>
</reference>
<sequence length="125" mass="14448">MPEPRPDIQTRADIERMVQTFYGKVNEDGVLAPIFNGVAAVDWEHHLPVMYQFWASMLLGERSYQGNPFRKHVPLPINALHFARWLNLFHATIDELFAGPVADEAKQRATHIGRVFQFKLAQLHR</sequence>
<keyword evidence="3 5" id="KW-0479">Metal-binding</keyword>
<dbReference type="AlphaFoldDB" id="A0A1G9RR00"/>
<evidence type="ECO:0000256" key="4">
    <source>
        <dbReference type="ARBA" id="ARBA00023004"/>
    </source>
</evidence>
<name>A0A1G9RR00_9BACT</name>
<dbReference type="Gene3D" id="1.10.490.10">
    <property type="entry name" value="Globins"/>
    <property type="match status" value="1"/>
</dbReference>
<keyword evidence="1" id="KW-0813">Transport</keyword>
<evidence type="ECO:0000256" key="3">
    <source>
        <dbReference type="ARBA" id="ARBA00022723"/>
    </source>
</evidence>
<dbReference type="Pfam" id="PF01152">
    <property type="entry name" value="Bac_globin"/>
    <property type="match status" value="1"/>
</dbReference>
<keyword evidence="4 5" id="KW-0408">Iron</keyword>
<dbReference type="SUPFAM" id="SSF46458">
    <property type="entry name" value="Globin-like"/>
    <property type="match status" value="1"/>
</dbReference>
<evidence type="ECO:0000256" key="2">
    <source>
        <dbReference type="ARBA" id="ARBA00022617"/>
    </source>
</evidence>
<keyword evidence="7" id="KW-1185">Reference proteome</keyword>
<evidence type="ECO:0000313" key="6">
    <source>
        <dbReference type="EMBL" id="SDM24895.1"/>
    </source>
</evidence>